<feature type="domain" description="Rhodanese" evidence="1">
    <location>
        <begin position="15"/>
        <end position="104"/>
    </location>
</feature>
<dbReference type="EMBL" id="FYDG01000004">
    <property type="protein sequence ID" value="SNB71066.1"/>
    <property type="molecule type" value="Genomic_DNA"/>
</dbReference>
<organism evidence="2 3">
    <name type="scientific">Rhodoblastus acidophilus</name>
    <name type="common">Rhodopseudomonas acidophila</name>
    <dbReference type="NCBI Taxonomy" id="1074"/>
    <lineage>
        <taxon>Bacteria</taxon>
        <taxon>Pseudomonadati</taxon>
        <taxon>Pseudomonadota</taxon>
        <taxon>Alphaproteobacteria</taxon>
        <taxon>Hyphomicrobiales</taxon>
        <taxon>Rhodoblastaceae</taxon>
        <taxon>Rhodoblastus</taxon>
    </lineage>
</organism>
<dbReference type="PANTHER" id="PTHR44086:SF10">
    <property type="entry name" value="THIOSULFATE SULFURTRANSFERASE_RHODANESE-LIKE DOMAIN-CONTAINING PROTEIN 3"/>
    <property type="match status" value="1"/>
</dbReference>
<sequence length="104" mass="11317">MVEIVTRDQLKQGLAEGKILLLDVREPNEFAAGHIPGAVNFPLSTFDPARLPHEDGKKIVFSCRSGQRTQRAIEMARLGGRSDADTHYAGSMNDWLAAGEPVAT</sequence>
<dbReference type="Pfam" id="PF00581">
    <property type="entry name" value="Rhodanese"/>
    <property type="match status" value="1"/>
</dbReference>
<dbReference type="PROSITE" id="PS00380">
    <property type="entry name" value="RHODANESE_1"/>
    <property type="match status" value="1"/>
</dbReference>
<keyword evidence="3" id="KW-1185">Reference proteome</keyword>
<accession>A0A212RFC4</accession>
<proteinExistence type="predicted"/>
<gene>
    <name evidence="2" type="ORF">SAMN06265338_10479</name>
</gene>
<dbReference type="PROSITE" id="PS50206">
    <property type="entry name" value="RHODANESE_3"/>
    <property type="match status" value="1"/>
</dbReference>
<dbReference type="InterPro" id="IPR001307">
    <property type="entry name" value="Thiosulphate_STrfase_CS"/>
</dbReference>
<evidence type="ECO:0000259" key="1">
    <source>
        <dbReference type="PROSITE" id="PS50206"/>
    </source>
</evidence>
<name>A0A212RFC4_RHOAC</name>
<evidence type="ECO:0000313" key="2">
    <source>
        <dbReference type="EMBL" id="SNB71066.1"/>
    </source>
</evidence>
<dbReference type="Proteomes" id="UP000198418">
    <property type="component" value="Unassembled WGS sequence"/>
</dbReference>
<dbReference type="InterPro" id="IPR001763">
    <property type="entry name" value="Rhodanese-like_dom"/>
</dbReference>
<protein>
    <submittedName>
        <fullName evidence="2">Rhodanese-related sulfurtransferase</fullName>
    </submittedName>
</protein>
<evidence type="ECO:0000313" key="3">
    <source>
        <dbReference type="Proteomes" id="UP000198418"/>
    </source>
</evidence>
<dbReference type="SMART" id="SM00450">
    <property type="entry name" value="RHOD"/>
    <property type="match status" value="1"/>
</dbReference>
<dbReference type="RefSeq" id="WP_088520549.1">
    <property type="nucleotide sequence ID" value="NZ_FYDG01000004.1"/>
</dbReference>
<reference evidence="3" key="1">
    <citation type="submission" date="2017-06" db="EMBL/GenBank/DDBJ databases">
        <authorList>
            <person name="Varghese N."/>
            <person name="Submissions S."/>
        </authorList>
    </citation>
    <scope>NUCLEOTIDE SEQUENCE [LARGE SCALE GENOMIC DNA]</scope>
    <source>
        <strain evidence="3">DSM 137</strain>
    </source>
</reference>
<keyword evidence="2" id="KW-0808">Transferase</keyword>
<dbReference type="AlphaFoldDB" id="A0A212RFC4"/>
<dbReference type="Gene3D" id="3.40.250.10">
    <property type="entry name" value="Rhodanese-like domain"/>
    <property type="match status" value="1"/>
</dbReference>
<dbReference type="OrthoDB" id="9807812at2"/>
<dbReference type="SUPFAM" id="SSF52821">
    <property type="entry name" value="Rhodanese/Cell cycle control phosphatase"/>
    <property type="match status" value="1"/>
</dbReference>
<dbReference type="InterPro" id="IPR036873">
    <property type="entry name" value="Rhodanese-like_dom_sf"/>
</dbReference>
<dbReference type="PANTHER" id="PTHR44086">
    <property type="entry name" value="THIOSULFATE SULFURTRANSFERASE RDL2, MITOCHONDRIAL-RELATED"/>
    <property type="match status" value="1"/>
</dbReference>
<dbReference type="GO" id="GO:0004792">
    <property type="term" value="F:thiosulfate-cyanide sulfurtransferase activity"/>
    <property type="evidence" value="ECO:0007669"/>
    <property type="project" value="InterPro"/>
</dbReference>